<dbReference type="EMBL" id="SRLO01000145">
    <property type="protein sequence ID" value="TNN71822.1"/>
    <property type="molecule type" value="Genomic_DNA"/>
</dbReference>
<feature type="compositionally biased region" description="Basic residues" evidence="1">
    <location>
        <begin position="36"/>
        <end position="45"/>
    </location>
</feature>
<dbReference type="AlphaFoldDB" id="A0A4Z2I3I1"/>
<evidence type="ECO:0000313" key="3">
    <source>
        <dbReference type="Proteomes" id="UP000314294"/>
    </source>
</evidence>
<feature type="region of interest" description="Disordered" evidence="1">
    <location>
        <begin position="1"/>
        <end position="58"/>
    </location>
</feature>
<comment type="caution">
    <text evidence="2">The sequence shown here is derived from an EMBL/GenBank/DDBJ whole genome shotgun (WGS) entry which is preliminary data.</text>
</comment>
<proteinExistence type="predicted"/>
<evidence type="ECO:0000313" key="2">
    <source>
        <dbReference type="EMBL" id="TNN71822.1"/>
    </source>
</evidence>
<organism evidence="2 3">
    <name type="scientific">Liparis tanakae</name>
    <name type="common">Tanaka's snailfish</name>
    <dbReference type="NCBI Taxonomy" id="230148"/>
    <lineage>
        <taxon>Eukaryota</taxon>
        <taxon>Metazoa</taxon>
        <taxon>Chordata</taxon>
        <taxon>Craniata</taxon>
        <taxon>Vertebrata</taxon>
        <taxon>Euteleostomi</taxon>
        <taxon>Actinopterygii</taxon>
        <taxon>Neopterygii</taxon>
        <taxon>Teleostei</taxon>
        <taxon>Neoteleostei</taxon>
        <taxon>Acanthomorphata</taxon>
        <taxon>Eupercaria</taxon>
        <taxon>Perciformes</taxon>
        <taxon>Cottioidei</taxon>
        <taxon>Cottales</taxon>
        <taxon>Liparidae</taxon>
        <taxon>Liparis</taxon>
    </lineage>
</organism>
<dbReference type="Proteomes" id="UP000314294">
    <property type="component" value="Unassembled WGS sequence"/>
</dbReference>
<accession>A0A4Z2I3I1</accession>
<feature type="compositionally biased region" description="Basic and acidic residues" evidence="1">
    <location>
        <begin position="46"/>
        <end position="58"/>
    </location>
</feature>
<reference evidence="2 3" key="1">
    <citation type="submission" date="2019-03" db="EMBL/GenBank/DDBJ databases">
        <title>First draft genome of Liparis tanakae, snailfish: a comprehensive survey of snailfish specific genes.</title>
        <authorList>
            <person name="Kim W."/>
            <person name="Song I."/>
            <person name="Jeong J.-H."/>
            <person name="Kim D."/>
            <person name="Kim S."/>
            <person name="Ryu S."/>
            <person name="Song J.Y."/>
            <person name="Lee S.K."/>
        </authorList>
    </citation>
    <scope>NUCLEOTIDE SEQUENCE [LARGE SCALE GENOMIC DNA]</scope>
    <source>
        <tissue evidence="2">Muscle</tissue>
    </source>
</reference>
<evidence type="ECO:0000256" key="1">
    <source>
        <dbReference type="SAM" id="MobiDB-lite"/>
    </source>
</evidence>
<gene>
    <name evidence="2" type="ORF">EYF80_017993</name>
</gene>
<keyword evidence="3" id="KW-1185">Reference proteome</keyword>
<name>A0A4Z2I3I1_9TELE</name>
<sequence>MQLVKETERTRVREERAMERTEGAQEWKQPEEKRTSARHRGGKRGQYHEGKRLGGRKDQWLEGKCNKSYEKIGALTEKTES</sequence>
<protein>
    <submittedName>
        <fullName evidence="2">Uncharacterized protein</fullName>
    </submittedName>
</protein>
<feature type="compositionally biased region" description="Basic and acidic residues" evidence="1">
    <location>
        <begin position="1"/>
        <end position="35"/>
    </location>
</feature>